<dbReference type="PROSITE" id="PS50862">
    <property type="entry name" value="AA_TRNA_LIGASE_II"/>
    <property type="match status" value="1"/>
</dbReference>
<keyword evidence="9" id="KW-0460">Magnesium</keyword>
<feature type="binding site" evidence="9">
    <location>
        <position position="327"/>
    </location>
    <ligand>
        <name>Mg(2+)</name>
        <dbReference type="ChEBI" id="CHEBI:18420"/>
        <label>2</label>
    </ligand>
</feature>
<dbReference type="SUPFAM" id="SSF55681">
    <property type="entry name" value="Class II aaRS and biotin synthetases"/>
    <property type="match status" value="1"/>
</dbReference>
<keyword evidence="12" id="KW-1185">Reference proteome</keyword>
<feature type="binding site" evidence="9">
    <location>
        <position position="330"/>
    </location>
    <ligand>
        <name>Mg(2+)</name>
        <dbReference type="ChEBI" id="CHEBI:18420"/>
        <label>2</label>
    </ligand>
</feature>
<dbReference type="HAMAP" id="MF_02075">
    <property type="entry name" value="Asp_tRNA_synth_type2"/>
    <property type="match status" value="1"/>
</dbReference>
<dbReference type="InterPro" id="IPR012340">
    <property type="entry name" value="NA-bd_OB-fold"/>
</dbReference>
<comment type="cofactor">
    <cofactor evidence="9">
        <name>Mg(2+)</name>
        <dbReference type="ChEBI" id="CHEBI:18420"/>
    </cofactor>
    <text evidence="9">Binds 3 Mg(2+) cations per subunit. The strongest magnesium site (Mg1) is bound to the beta- and gamma-phosphates of ATP and four water molecules complete its coordination sphere.</text>
</comment>
<dbReference type="GO" id="GO:0005829">
    <property type="term" value="C:cytosol"/>
    <property type="evidence" value="ECO:0007669"/>
    <property type="project" value="TreeGrafter"/>
</dbReference>
<keyword evidence="4 9" id="KW-0436">Ligase</keyword>
<feature type="binding site" evidence="9">
    <location>
        <position position="334"/>
    </location>
    <ligand>
        <name>L-aspartate</name>
        <dbReference type="ChEBI" id="CHEBI:29991"/>
    </ligand>
</feature>
<feature type="binding site" evidence="9">
    <location>
        <begin position="199"/>
        <end position="201"/>
    </location>
    <ligand>
        <name>ATP</name>
        <dbReference type="ChEBI" id="CHEBI:30616"/>
    </ligand>
</feature>
<feature type="binding site" evidence="9">
    <location>
        <begin position="191"/>
        <end position="193"/>
    </location>
    <ligand>
        <name>ATP</name>
        <dbReference type="ChEBI" id="CHEBI:30616"/>
    </ligand>
</feature>
<dbReference type="Proteomes" id="UP000000578">
    <property type="component" value="Chromosome"/>
</dbReference>
<evidence type="ECO:0000256" key="8">
    <source>
        <dbReference type="ARBA" id="ARBA00023146"/>
    </source>
</evidence>
<organism evidence="11 12">
    <name type="scientific">Nanoarchaeum equitans (strain Kin4-M)</name>
    <dbReference type="NCBI Taxonomy" id="228908"/>
    <lineage>
        <taxon>Archaea</taxon>
        <taxon>Nanobdellota</taxon>
        <taxon>Candidatus Nanoarchaeia</taxon>
        <taxon>Nanoarchaeales</taxon>
        <taxon>Nanoarchaeaceae</taxon>
        <taxon>Nanoarchaeum</taxon>
    </lineage>
</organism>
<dbReference type="InterPro" id="IPR002312">
    <property type="entry name" value="Asp/Asn-tRNA-synth_IIb"/>
</dbReference>
<dbReference type="Pfam" id="PF01336">
    <property type="entry name" value="tRNA_anti-codon"/>
    <property type="match status" value="1"/>
</dbReference>
<comment type="subcellular location">
    <subcellularLocation>
        <location evidence="1 9">Cytoplasm</location>
    </subcellularLocation>
</comment>
<dbReference type="GO" id="GO:0006422">
    <property type="term" value="P:aspartyl-tRNA aminoacylation"/>
    <property type="evidence" value="ECO:0007669"/>
    <property type="project" value="UniProtKB-UniRule"/>
</dbReference>
<dbReference type="Gene3D" id="3.30.930.10">
    <property type="entry name" value="Bira Bifunctional Protein, Domain 2"/>
    <property type="match status" value="1"/>
</dbReference>
<dbReference type="NCBIfam" id="NF003483">
    <property type="entry name" value="PRK05159.1"/>
    <property type="match status" value="1"/>
</dbReference>
<dbReference type="InterPro" id="IPR006195">
    <property type="entry name" value="aa-tRNA-synth_II"/>
</dbReference>
<keyword evidence="9" id="KW-0479">Metal-binding</keyword>
<comment type="caution">
    <text evidence="9">Lacks conserved residue(s) required for the propagation of feature annotation.</text>
</comment>
<dbReference type="EC" id="6.1.1.12" evidence="9"/>
<dbReference type="GO" id="GO:0005524">
    <property type="term" value="F:ATP binding"/>
    <property type="evidence" value="ECO:0007669"/>
    <property type="project" value="UniProtKB-UniRule"/>
</dbReference>
<dbReference type="InterPro" id="IPR004365">
    <property type="entry name" value="NA-bd_OB_tRNA"/>
</dbReference>
<dbReference type="PATRIC" id="fig|228908.8.peg.556"/>
<dbReference type="InterPro" id="IPR004523">
    <property type="entry name" value="Asp-tRNA_synthase_2"/>
</dbReference>
<evidence type="ECO:0000256" key="2">
    <source>
        <dbReference type="ARBA" id="ARBA00005312"/>
    </source>
</evidence>
<dbReference type="PANTHER" id="PTHR43450">
    <property type="entry name" value="ASPARTYL-TRNA SYNTHETASE"/>
    <property type="match status" value="1"/>
</dbReference>
<dbReference type="Pfam" id="PF00152">
    <property type="entry name" value="tRNA-synt_2"/>
    <property type="match status" value="1"/>
</dbReference>
<dbReference type="EnsemblBacteria" id="AAR39376">
    <property type="protein sequence ID" value="AAR39376"/>
    <property type="gene ID" value="NEQ535"/>
</dbReference>
<evidence type="ECO:0000256" key="5">
    <source>
        <dbReference type="ARBA" id="ARBA00022741"/>
    </source>
</evidence>
<feature type="binding site" evidence="9">
    <location>
        <position position="327"/>
    </location>
    <ligand>
        <name>ATP</name>
        <dbReference type="ChEBI" id="CHEBI:30616"/>
    </ligand>
</feature>
<evidence type="ECO:0000256" key="6">
    <source>
        <dbReference type="ARBA" id="ARBA00022840"/>
    </source>
</evidence>
<evidence type="ECO:0000313" key="11">
    <source>
        <dbReference type="EMBL" id="AAR39376.1"/>
    </source>
</evidence>
<dbReference type="Gene3D" id="2.40.50.140">
    <property type="entry name" value="Nucleic acid-binding proteins"/>
    <property type="match status" value="1"/>
</dbReference>
<dbReference type="GO" id="GO:0004815">
    <property type="term" value="F:aspartate-tRNA ligase activity"/>
    <property type="evidence" value="ECO:0007669"/>
    <property type="project" value="UniProtKB-UniRule"/>
</dbReference>
<keyword evidence="7 9" id="KW-0648">Protein biosynthesis</keyword>
<dbReference type="CDD" id="cd00776">
    <property type="entry name" value="AsxRS_core"/>
    <property type="match status" value="1"/>
</dbReference>
<evidence type="ECO:0000256" key="3">
    <source>
        <dbReference type="ARBA" id="ARBA00022490"/>
    </source>
</evidence>
<reference evidence="11 12" key="1">
    <citation type="journal article" date="2003" name="Proc. Natl. Acad. Sci. U.S.A.">
        <title>The genome of Nanoarchaeum equitans: insights into early archaeal evolution and derived parasitism.</title>
        <authorList>
            <person name="Waters E."/>
            <person name="Hohn M.J."/>
            <person name="Ahel I."/>
            <person name="Graham D.E."/>
            <person name="Adams M.D."/>
            <person name="Barnstead M."/>
            <person name="Beeson K.Y."/>
            <person name="Bibbs L."/>
            <person name="Bolanos R."/>
            <person name="Keller M."/>
            <person name="Kretz K."/>
            <person name="Lin X."/>
            <person name="Mathur E."/>
            <person name="Ni J."/>
            <person name="Podar M."/>
            <person name="Richardson T."/>
            <person name="Sutton G.G."/>
            <person name="Simon M."/>
            <person name="Soll D."/>
            <person name="Stetter K.O."/>
            <person name="Short J.M."/>
            <person name="Noordewier M."/>
        </authorList>
    </citation>
    <scope>NUCLEOTIDE SEQUENCE [LARGE SCALE GENOMIC DNA]</scope>
    <source>
        <strain evidence="11 12">Kin4-M</strain>
    </source>
</reference>
<keyword evidence="8 9" id="KW-0030">Aminoacyl-tRNA synthetase</keyword>
<comment type="catalytic activity">
    <reaction evidence="9">
        <text>tRNA(Asp) + L-aspartate + ATP = L-aspartyl-tRNA(Asp) + AMP + diphosphate</text>
        <dbReference type="Rhea" id="RHEA:19649"/>
        <dbReference type="Rhea" id="RHEA-COMP:9660"/>
        <dbReference type="Rhea" id="RHEA-COMP:9678"/>
        <dbReference type="ChEBI" id="CHEBI:29991"/>
        <dbReference type="ChEBI" id="CHEBI:30616"/>
        <dbReference type="ChEBI" id="CHEBI:33019"/>
        <dbReference type="ChEBI" id="CHEBI:78442"/>
        <dbReference type="ChEBI" id="CHEBI:78516"/>
        <dbReference type="ChEBI" id="CHEBI:456215"/>
        <dbReference type="EC" id="6.1.1.12"/>
    </reaction>
</comment>
<accession>Q74MV5</accession>
<comment type="function">
    <text evidence="9">Catalyzes the attachment of L-aspartate to tRNA(Asp) in a two-step reaction: L-aspartate is first activated by ATP to form Asp-AMP and then transferred to the acceptor end of tRNA(Asp).</text>
</comment>
<keyword evidence="5 9" id="KW-0547">Nucleotide-binding</keyword>
<feature type="binding site" evidence="9">
    <location>
        <position position="327"/>
    </location>
    <ligand>
        <name>Mg(2+)</name>
        <dbReference type="ChEBI" id="CHEBI:18420"/>
        <label>3</label>
    </ligand>
</feature>
<feature type="binding site" evidence="9">
    <location>
        <begin position="375"/>
        <end position="378"/>
    </location>
    <ligand>
        <name>ATP</name>
        <dbReference type="ChEBI" id="CHEBI:30616"/>
    </ligand>
</feature>
<protein>
    <recommendedName>
        <fullName evidence="9">Aspartate--tRNA ligase</fullName>
        <ecNumber evidence="9">6.1.1.12</ecNumber>
    </recommendedName>
    <alternativeName>
        <fullName evidence="9">Aspartyl-tRNA synthetase</fullName>
        <shortName evidence="9">AspRS</shortName>
    </alternativeName>
</protein>
<feature type="binding site" evidence="9">
    <location>
        <position position="148"/>
    </location>
    <ligand>
        <name>L-aspartate</name>
        <dbReference type="ChEBI" id="CHEBI:29991"/>
    </ligand>
</feature>
<dbReference type="NCBIfam" id="TIGR00458">
    <property type="entry name" value="aspS_nondisc"/>
    <property type="match status" value="1"/>
</dbReference>
<evidence type="ECO:0000256" key="4">
    <source>
        <dbReference type="ARBA" id="ARBA00022598"/>
    </source>
</evidence>
<dbReference type="GO" id="GO:0000287">
    <property type="term" value="F:magnesium ion binding"/>
    <property type="evidence" value="ECO:0007669"/>
    <property type="project" value="UniProtKB-UniRule"/>
</dbReference>
<name>Q74MV5_NANEQ</name>
<keyword evidence="6 9" id="KW-0067">ATP-binding</keyword>
<sequence length="404" mass="47119">MSLYLMQIKGWVHKVRDLGKIKFLLIRDGYKIMQAVIKKGESPDYLLDLDIPIESAVEIEGEERETNGKKEILVKDLKILAKAEPLPIDPKKATPKKRFDYRIIDLKLPERQTLFRLRAKVQKFFRDWFMENGFVEINTPKIVIIGAESGAEVFPVLYFGKEAYLTQSPQLYKQMMVSVFPKVFEIAFAYRAEPSRTSRHLAEFTSVDAEMGFIKDEYDVINTIKKMLIDVSEKAMQTKEFEELAKPIDLGFEIITFDEAKEIVKGNPNEDLTTEEERKLGEHFMEEGVSFVAVTKYPWSERPFYTMRLDDNPSYTRGFDIIFRGLEIISGAQREHRYEKLLENIKEKGIDPNKLEYYLMAFKYGMPPHGGFGLGLERYLRQLLGLDDVREVILFYRDIDRLLP</sequence>
<dbReference type="AlphaFoldDB" id="Q74MV5"/>
<comment type="subunit">
    <text evidence="9">Homodimer.</text>
</comment>
<evidence type="ECO:0000313" key="12">
    <source>
        <dbReference type="Proteomes" id="UP000000578"/>
    </source>
</evidence>
<evidence type="ECO:0000256" key="9">
    <source>
        <dbReference type="HAMAP-Rule" id="MF_02075"/>
    </source>
</evidence>
<evidence type="ECO:0000256" key="7">
    <source>
        <dbReference type="ARBA" id="ARBA00022917"/>
    </source>
</evidence>
<proteinExistence type="inferred from homology"/>
<dbReference type="PANTHER" id="PTHR43450:SF1">
    <property type="entry name" value="ASPARTATE--TRNA LIGASE, CYTOPLASMIC"/>
    <property type="match status" value="1"/>
</dbReference>
<feature type="domain" description="Aminoacyl-transfer RNA synthetases class-II family profile" evidence="10">
    <location>
        <begin position="115"/>
        <end position="404"/>
    </location>
</feature>
<gene>
    <name evidence="9" type="primary">aspS</name>
    <name evidence="11" type="ordered locus">NEQ535</name>
</gene>
<dbReference type="SUPFAM" id="SSF50249">
    <property type="entry name" value="Nucleic acid-binding proteins"/>
    <property type="match status" value="1"/>
</dbReference>
<dbReference type="KEGG" id="neq:NEQ535"/>
<evidence type="ECO:0000259" key="10">
    <source>
        <dbReference type="PROSITE" id="PS50862"/>
    </source>
</evidence>
<feature type="region of interest" description="Aspartate" evidence="9">
    <location>
        <begin position="170"/>
        <end position="173"/>
    </location>
</feature>
<keyword evidence="3 9" id="KW-0963">Cytoplasm</keyword>
<dbReference type="EMBL" id="AE017199">
    <property type="protein sequence ID" value="AAR39376.1"/>
    <property type="molecule type" value="Genomic_DNA"/>
</dbReference>
<dbReference type="HOGENOM" id="CLU_004553_2_1_2"/>
<feature type="binding site" evidence="9">
    <location>
        <position position="330"/>
    </location>
    <ligand>
        <name>L-aspartate</name>
        <dbReference type="ChEBI" id="CHEBI:29991"/>
    </ligand>
</feature>
<dbReference type="GO" id="GO:0017101">
    <property type="term" value="C:aminoacyl-tRNA synthetase multienzyme complex"/>
    <property type="evidence" value="ECO:0007669"/>
    <property type="project" value="TreeGrafter"/>
</dbReference>
<dbReference type="STRING" id="228908.NEQ535"/>
<evidence type="ECO:0000256" key="1">
    <source>
        <dbReference type="ARBA" id="ARBA00004496"/>
    </source>
</evidence>
<feature type="binding site" evidence="9">
    <location>
        <position position="191"/>
    </location>
    <ligand>
        <name>L-aspartate</name>
        <dbReference type="ChEBI" id="CHEBI:29991"/>
    </ligand>
</feature>
<dbReference type="InterPro" id="IPR004364">
    <property type="entry name" value="Aa-tRNA-synt_II"/>
</dbReference>
<dbReference type="InterPro" id="IPR045864">
    <property type="entry name" value="aa-tRNA-synth_II/BPL/LPL"/>
</dbReference>
<dbReference type="PRINTS" id="PR01042">
    <property type="entry name" value="TRNASYNTHASP"/>
</dbReference>
<comment type="similarity">
    <text evidence="2 9">Belongs to the class-II aminoacyl-tRNA synthetase family. Type 2 subfamily.</text>
</comment>
<dbReference type="GO" id="GO:0003723">
    <property type="term" value="F:RNA binding"/>
    <property type="evidence" value="ECO:0007669"/>
    <property type="project" value="TreeGrafter"/>
</dbReference>